<reference evidence="2 3" key="1">
    <citation type="submission" date="2015-05" db="EMBL/GenBank/DDBJ databases">
        <title>Evolution of Trichinella species and genotypes.</title>
        <authorList>
            <person name="Korhonen P.K."/>
            <person name="Edoardo P."/>
            <person name="Giuseppe L.R."/>
            <person name="Gasser R.B."/>
        </authorList>
    </citation>
    <scope>NUCLEOTIDE SEQUENCE [LARGE SCALE GENOMIC DNA]</scope>
    <source>
        <strain evidence="2">ISS10</strain>
    </source>
</reference>
<proteinExistence type="predicted"/>
<organism evidence="2 3">
    <name type="scientific">Trichinella nativa</name>
    <dbReference type="NCBI Taxonomy" id="6335"/>
    <lineage>
        <taxon>Eukaryota</taxon>
        <taxon>Metazoa</taxon>
        <taxon>Ecdysozoa</taxon>
        <taxon>Nematoda</taxon>
        <taxon>Enoplea</taxon>
        <taxon>Dorylaimia</taxon>
        <taxon>Trichinellida</taxon>
        <taxon>Trichinellidae</taxon>
        <taxon>Trichinella</taxon>
    </lineage>
</organism>
<comment type="caution">
    <text evidence="2">The sequence shown here is derived from an EMBL/GenBank/DDBJ whole genome shotgun (WGS) entry which is preliminary data.</text>
</comment>
<dbReference type="EMBL" id="JYDW01000118">
    <property type="protein sequence ID" value="KRZ55286.1"/>
    <property type="molecule type" value="Genomic_DNA"/>
</dbReference>
<sequence>MYNSPDRIDYAHSCYCCHNICTFKNLDHIVAIYDGFFYSDLFSVEMCAYFFLVLFNVYFAFEALTIPNSSLESFALHGQ</sequence>
<feature type="transmembrane region" description="Helical" evidence="1">
    <location>
        <begin position="41"/>
        <end position="61"/>
    </location>
</feature>
<keyword evidence="1" id="KW-0472">Membrane</keyword>
<keyword evidence="3" id="KW-1185">Reference proteome</keyword>
<accession>A0A0V1L783</accession>
<evidence type="ECO:0000256" key="1">
    <source>
        <dbReference type="SAM" id="Phobius"/>
    </source>
</evidence>
<protein>
    <submittedName>
        <fullName evidence="2">Uncharacterized protein</fullName>
    </submittedName>
</protein>
<evidence type="ECO:0000313" key="2">
    <source>
        <dbReference type="EMBL" id="KRZ55286.1"/>
    </source>
</evidence>
<keyword evidence="1" id="KW-0812">Transmembrane</keyword>
<evidence type="ECO:0000313" key="3">
    <source>
        <dbReference type="Proteomes" id="UP000054721"/>
    </source>
</evidence>
<dbReference type="Proteomes" id="UP000054721">
    <property type="component" value="Unassembled WGS sequence"/>
</dbReference>
<keyword evidence="1" id="KW-1133">Transmembrane helix</keyword>
<gene>
    <name evidence="2" type="ORF">T02_15091</name>
</gene>
<dbReference type="AlphaFoldDB" id="A0A0V1L783"/>
<name>A0A0V1L783_9BILA</name>